<gene>
    <name evidence="1" type="ORF">STPYR_12749</name>
</gene>
<name>A0A1Y5Q908_9GAMM</name>
<dbReference type="EMBL" id="FLTS01000001">
    <property type="protein sequence ID" value="SBV37806.1"/>
    <property type="molecule type" value="Genomic_DNA"/>
</dbReference>
<protein>
    <submittedName>
        <fullName evidence="1">Uncharacterized protein</fullName>
    </submittedName>
</protein>
<dbReference type="AlphaFoldDB" id="A0A1Y5Q908"/>
<evidence type="ECO:0000313" key="1">
    <source>
        <dbReference type="EMBL" id="SBV37806.1"/>
    </source>
</evidence>
<organism evidence="1">
    <name type="scientific">uncultured Stenotrophomonas sp</name>
    <dbReference type="NCBI Taxonomy" id="165438"/>
    <lineage>
        <taxon>Bacteria</taxon>
        <taxon>Pseudomonadati</taxon>
        <taxon>Pseudomonadota</taxon>
        <taxon>Gammaproteobacteria</taxon>
        <taxon>Lysobacterales</taxon>
        <taxon>Lysobacteraceae</taxon>
        <taxon>Stenotrophomonas</taxon>
        <taxon>environmental samples</taxon>
    </lineage>
</organism>
<proteinExistence type="predicted"/>
<sequence>MARWDGFDAELEGNAMKMTIDELKTAWNAQADAMNQWDELGIDEIVDFAQEQMRDACAELCESFDACDTSHIAAAIRAR</sequence>
<reference evidence="1" key="1">
    <citation type="submission" date="2016-03" db="EMBL/GenBank/DDBJ databases">
        <authorList>
            <person name="Ploux O."/>
        </authorList>
    </citation>
    <scope>NUCLEOTIDE SEQUENCE</scope>
    <source>
        <strain evidence="1">UC10</strain>
    </source>
</reference>
<accession>A0A1Y5Q908</accession>